<dbReference type="EMBL" id="RYZH01000004">
    <property type="protein sequence ID" value="RUL89164.1"/>
    <property type="molecule type" value="Genomic_DNA"/>
</dbReference>
<evidence type="ECO:0000313" key="8">
    <source>
        <dbReference type="EMBL" id="RUL89164.1"/>
    </source>
</evidence>
<proteinExistence type="predicted"/>
<dbReference type="PANTHER" id="PTHR43728:SF1">
    <property type="entry name" value="FE-S OXIDOREDUCTASE"/>
    <property type="match status" value="1"/>
</dbReference>
<dbReference type="Gene3D" id="3.20.20.70">
    <property type="entry name" value="Aldolase class I"/>
    <property type="match status" value="1"/>
</dbReference>
<dbReference type="Pfam" id="PF12345">
    <property type="entry name" value="DUF3641"/>
    <property type="match status" value="1"/>
</dbReference>
<feature type="domain" description="Arsenosugar biosynthesis radical SAM protein ArsS-like C-terminal" evidence="7">
    <location>
        <begin position="210"/>
        <end position="342"/>
    </location>
</feature>
<dbReference type="RefSeq" id="WP_126723899.1">
    <property type="nucleotide sequence ID" value="NZ_RYZH01000004.1"/>
</dbReference>
<accession>A0A432MP03</accession>
<keyword evidence="9" id="KW-1185">Reference proteome</keyword>
<keyword evidence="4" id="KW-0408">Iron</keyword>
<comment type="caution">
    <text evidence="8">The sequence shown here is derived from an EMBL/GenBank/DDBJ whole genome shotgun (WGS) entry which is preliminary data.</text>
</comment>
<protein>
    <submittedName>
        <fullName evidence="8">Radical SAM/Cys-rich domain protein</fullName>
    </submittedName>
</protein>
<evidence type="ECO:0000256" key="3">
    <source>
        <dbReference type="ARBA" id="ARBA00022723"/>
    </source>
</evidence>
<keyword evidence="5" id="KW-0411">Iron-sulfur</keyword>
<keyword evidence="2" id="KW-0949">S-adenosyl-L-methionine</keyword>
<feature type="domain" description="Radical SAM core" evidence="6">
    <location>
        <begin position="54"/>
        <end position="190"/>
    </location>
</feature>
<dbReference type="NCBIfam" id="TIGR04167">
    <property type="entry name" value="rSAM_SeCys"/>
    <property type="match status" value="1"/>
</dbReference>
<dbReference type="InterPro" id="IPR024521">
    <property type="entry name" value="ArsS-like_C"/>
</dbReference>
<evidence type="ECO:0000259" key="6">
    <source>
        <dbReference type="Pfam" id="PF04055"/>
    </source>
</evidence>
<dbReference type="InterPro" id="IPR007197">
    <property type="entry name" value="rSAM"/>
</dbReference>
<dbReference type="SFLD" id="SFLDS00029">
    <property type="entry name" value="Radical_SAM"/>
    <property type="match status" value="1"/>
</dbReference>
<sequence length="346" mass="38340">MPRSLRAQGHPLATLDQQLRVLLPSGRFPPFEQSLSSHGLSPLTATGIDVLQLNLGKLCNQTCKHCHVDAGPDRTEVMTRETMEQCLRALEATEIPRVDLTGGAPELNPHFRWLVERVRALGRHVIDRCNLTILRVPRFRDLPAFLAEHRVEVVASLPSFLPRNTDAQRGDGVFDDSLAALRLLNDLGYGKEGSGLELHLVYNPVGAFPPPRQASIEADFRRELKARYDLVFNRLYVITNMPINRFLEFLLRSGQYEPYMNRLVSSFNPAAAEAVMCRTTLSVGWDGLLYDCDFNQQLELPTAPGVPSHIADFDPASLSRRPITTGLHCYGCTAGAGSGCGGQVVR</sequence>
<gene>
    <name evidence="8" type="ORF">TsocGM_03345</name>
</gene>
<reference evidence="8 9" key="2">
    <citation type="submission" date="2019-01" db="EMBL/GenBank/DDBJ databases">
        <title>Tautonia sociabilis, a novel thermotolerant planctomycete of Isosphaeraceae family, isolated from a 4000 m deep subterranean habitat.</title>
        <authorList>
            <person name="Kovaleva O.L."/>
            <person name="Elcheninov A.G."/>
            <person name="Van Heerden E."/>
            <person name="Toshchakov S.V."/>
            <person name="Novikov A."/>
            <person name="Bonch-Osmolovskaya E.A."/>
            <person name="Kublanov I.V."/>
        </authorList>
    </citation>
    <scope>NUCLEOTIDE SEQUENCE [LARGE SCALE GENOMIC DNA]</scope>
    <source>
        <strain evidence="8 9">GM2012</strain>
    </source>
</reference>
<name>A0A432MP03_9BACT</name>
<evidence type="ECO:0000256" key="5">
    <source>
        <dbReference type="ARBA" id="ARBA00023014"/>
    </source>
</evidence>
<dbReference type="CDD" id="cd01335">
    <property type="entry name" value="Radical_SAM"/>
    <property type="match status" value="1"/>
</dbReference>
<dbReference type="InterPro" id="IPR026351">
    <property type="entry name" value="rSAM_ArsS-like"/>
</dbReference>
<organism evidence="8 9">
    <name type="scientific">Tautonia sociabilis</name>
    <dbReference type="NCBI Taxonomy" id="2080755"/>
    <lineage>
        <taxon>Bacteria</taxon>
        <taxon>Pseudomonadati</taxon>
        <taxon>Planctomycetota</taxon>
        <taxon>Planctomycetia</taxon>
        <taxon>Isosphaerales</taxon>
        <taxon>Isosphaeraceae</taxon>
        <taxon>Tautonia</taxon>
    </lineage>
</organism>
<dbReference type="PANTHER" id="PTHR43728">
    <property type="entry name" value="SLR0304 PROTEIN"/>
    <property type="match status" value="1"/>
</dbReference>
<evidence type="ECO:0000313" key="9">
    <source>
        <dbReference type="Proteomes" id="UP000280296"/>
    </source>
</evidence>
<keyword evidence="3" id="KW-0479">Metal-binding</keyword>
<dbReference type="OrthoDB" id="9810775at2"/>
<dbReference type="SFLD" id="SFLDG01067">
    <property type="entry name" value="SPASM/twitch_domain_containing"/>
    <property type="match status" value="1"/>
</dbReference>
<dbReference type="InterPro" id="IPR058240">
    <property type="entry name" value="rSAM_sf"/>
</dbReference>
<dbReference type="GO" id="GO:0046872">
    <property type="term" value="F:metal ion binding"/>
    <property type="evidence" value="ECO:0007669"/>
    <property type="project" value="UniProtKB-KW"/>
</dbReference>
<dbReference type="SUPFAM" id="SSF102114">
    <property type="entry name" value="Radical SAM enzymes"/>
    <property type="match status" value="1"/>
</dbReference>
<evidence type="ECO:0000259" key="7">
    <source>
        <dbReference type="Pfam" id="PF12345"/>
    </source>
</evidence>
<dbReference type="Pfam" id="PF04055">
    <property type="entry name" value="Radical_SAM"/>
    <property type="match status" value="1"/>
</dbReference>
<evidence type="ECO:0000256" key="2">
    <source>
        <dbReference type="ARBA" id="ARBA00022691"/>
    </source>
</evidence>
<dbReference type="AlphaFoldDB" id="A0A432MP03"/>
<dbReference type="GO" id="GO:0051536">
    <property type="term" value="F:iron-sulfur cluster binding"/>
    <property type="evidence" value="ECO:0007669"/>
    <property type="project" value="UniProtKB-KW"/>
</dbReference>
<evidence type="ECO:0000256" key="1">
    <source>
        <dbReference type="ARBA" id="ARBA00001966"/>
    </source>
</evidence>
<dbReference type="InterPro" id="IPR013785">
    <property type="entry name" value="Aldolase_TIM"/>
</dbReference>
<evidence type="ECO:0000256" key="4">
    <source>
        <dbReference type="ARBA" id="ARBA00023004"/>
    </source>
</evidence>
<reference evidence="8 9" key="1">
    <citation type="submission" date="2018-12" db="EMBL/GenBank/DDBJ databases">
        <authorList>
            <person name="Toschakov S.V."/>
        </authorList>
    </citation>
    <scope>NUCLEOTIDE SEQUENCE [LARGE SCALE GENOMIC DNA]</scope>
    <source>
        <strain evidence="8 9">GM2012</strain>
    </source>
</reference>
<dbReference type="Proteomes" id="UP000280296">
    <property type="component" value="Unassembled WGS sequence"/>
</dbReference>
<dbReference type="GO" id="GO:0003824">
    <property type="term" value="F:catalytic activity"/>
    <property type="evidence" value="ECO:0007669"/>
    <property type="project" value="InterPro"/>
</dbReference>
<comment type="cofactor">
    <cofactor evidence="1">
        <name>[4Fe-4S] cluster</name>
        <dbReference type="ChEBI" id="CHEBI:49883"/>
    </cofactor>
</comment>